<dbReference type="GO" id="GO:0005737">
    <property type="term" value="C:cytoplasm"/>
    <property type="evidence" value="ECO:0007669"/>
    <property type="project" value="TreeGrafter"/>
</dbReference>
<dbReference type="Pfam" id="PF01112">
    <property type="entry name" value="Asparaginase_2"/>
    <property type="match status" value="1"/>
</dbReference>
<dbReference type="InterPro" id="IPR000246">
    <property type="entry name" value="Peptidase_T2"/>
</dbReference>
<protein>
    <recommendedName>
        <fullName evidence="7">Threonine aspartase 1</fullName>
    </recommendedName>
</protein>
<dbReference type="AlphaFoldDB" id="A0AA85JJR3"/>
<dbReference type="CDD" id="cd04514">
    <property type="entry name" value="Taspase1_like"/>
    <property type="match status" value="1"/>
</dbReference>
<name>A0AA85JJR3_TRIRE</name>
<dbReference type="WBParaSite" id="TREG1_23630.2">
    <property type="protein sequence ID" value="TREG1_23630.2"/>
    <property type="gene ID" value="TREG1_23630"/>
</dbReference>
<dbReference type="SUPFAM" id="SSF56235">
    <property type="entry name" value="N-terminal nucleophile aminohydrolases (Ntn hydrolases)"/>
    <property type="match status" value="1"/>
</dbReference>
<sequence length="371" mass="39901">MVCVIVHSGAGYQSKSNEEKYNKLCFEACLLAAELLSVEHKNAVDAVEATVAYLEDCPLTNAGIGSNLTINGFVECDAGIMSSSTHWFAGIGAVRNVRNPVKVARLLLQSQIGHPLGENGRVQPSLLFGDGVHDWAASKGHFIDTCDLTTTTSKLLWKKYTSWLNNGDETNGNANITDCMPGCSYSSEENKSSSDTVGAVCVDLEGNIASAASSGGIAVKYEGRIGQACTYGCGCWAEELSLYSRIGTVTSGIGEQLVRTQLAQRCAERFSGSSISVPEVVKSSLIDDFLNSKYLSLDMEKGAGIAGIYYNFECTSRPVVDLFVGHSTRSMSVGHYVPSVMTEPAVRITRKQTDEPIYLEVSSYCLEEIGR</sequence>
<evidence type="ECO:0000313" key="6">
    <source>
        <dbReference type="WBParaSite" id="TREG1_23630.2"/>
    </source>
</evidence>
<evidence type="ECO:0000256" key="3">
    <source>
        <dbReference type="PIRSR" id="PIRSR600246-3"/>
    </source>
</evidence>
<evidence type="ECO:0000313" key="5">
    <source>
        <dbReference type="WBParaSite" id="TREG1_23630.1"/>
    </source>
</evidence>
<feature type="site" description="Cleavage; by autolysis" evidence="3">
    <location>
        <begin position="195"/>
        <end position="196"/>
    </location>
</feature>
<dbReference type="WBParaSite" id="TREG1_23630.1">
    <property type="protein sequence ID" value="TREG1_23630.1"/>
    <property type="gene ID" value="TREG1_23630"/>
</dbReference>
<reference evidence="5 6" key="2">
    <citation type="submission" date="2023-11" db="UniProtKB">
        <authorList>
            <consortium name="WormBaseParasite"/>
        </authorList>
    </citation>
    <scope>IDENTIFICATION</scope>
</reference>
<dbReference type="GO" id="GO:0051604">
    <property type="term" value="P:protein maturation"/>
    <property type="evidence" value="ECO:0007669"/>
    <property type="project" value="TreeGrafter"/>
</dbReference>
<dbReference type="Gene3D" id="3.60.20.30">
    <property type="entry name" value="(Glycosyl)asparaginase"/>
    <property type="match status" value="1"/>
</dbReference>
<reference evidence="4" key="1">
    <citation type="submission" date="2022-06" db="EMBL/GenBank/DDBJ databases">
        <authorList>
            <person name="Berger JAMES D."/>
            <person name="Berger JAMES D."/>
        </authorList>
    </citation>
    <scope>NUCLEOTIDE SEQUENCE [LARGE SCALE GENOMIC DNA]</scope>
</reference>
<evidence type="ECO:0000256" key="2">
    <source>
        <dbReference type="PIRSR" id="PIRSR600246-1"/>
    </source>
</evidence>
<proteinExistence type="inferred from homology"/>
<dbReference type="InterPro" id="IPR037464">
    <property type="entry name" value="Taspase1"/>
</dbReference>
<evidence type="ECO:0000256" key="1">
    <source>
        <dbReference type="ARBA" id="ARBA00010872"/>
    </source>
</evidence>
<evidence type="ECO:0008006" key="7">
    <source>
        <dbReference type="Google" id="ProtNLM"/>
    </source>
</evidence>
<dbReference type="GO" id="GO:0004298">
    <property type="term" value="F:threonine-type endopeptidase activity"/>
    <property type="evidence" value="ECO:0007669"/>
    <property type="project" value="InterPro"/>
</dbReference>
<evidence type="ECO:0000313" key="4">
    <source>
        <dbReference type="Proteomes" id="UP000050795"/>
    </source>
</evidence>
<accession>A0AA85JJR3</accession>
<dbReference type="InterPro" id="IPR029055">
    <property type="entry name" value="Ntn_hydrolases_N"/>
</dbReference>
<feature type="active site" description="Nucleophile" evidence="2">
    <location>
        <position position="196"/>
    </location>
</feature>
<dbReference type="PANTHER" id="PTHR10188">
    <property type="entry name" value="L-ASPARAGINASE"/>
    <property type="match status" value="1"/>
</dbReference>
<dbReference type="PANTHER" id="PTHR10188:SF8">
    <property type="entry name" value="THREONINE ASPARTASE 1"/>
    <property type="match status" value="1"/>
</dbReference>
<comment type="similarity">
    <text evidence="1">Belongs to the Ntn-hydrolase family.</text>
</comment>
<dbReference type="Proteomes" id="UP000050795">
    <property type="component" value="Unassembled WGS sequence"/>
</dbReference>
<organism evidence="4 6">
    <name type="scientific">Trichobilharzia regenti</name>
    <name type="common">Nasal bird schistosome</name>
    <dbReference type="NCBI Taxonomy" id="157069"/>
    <lineage>
        <taxon>Eukaryota</taxon>
        <taxon>Metazoa</taxon>
        <taxon>Spiralia</taxon>
        <taxon>Lophotrochozoa</taxon>
        <taxon>Platyhelminthes</taxon>
        <taxon>Trematoda</taxon>
        <taxon>Digenea</taxon>
        <taxon>Strigeidida</taxon>
        <taxon>Schistosomatoidea</taxon>
        <taxon>Schistosomatidae</taxon>
        <taxon>Trichobilharzia</taxon>
    </lineage>
</organism>
<keyword evidence="4" id="KW-1185">Reference proteome</keyword>